<proteinExistence type="predicted"/>
<dbReference type="RefSeq" id="WP_234811203.1">
    <property type="nucleotide sequence ID" value="NZ_FXAF01000006.1"/>
</dbReference>
<keyword evidence="2" id="KW-1185">Reference proteome</keyword>
<organism evidence="1 2">
    <name type="scientific">Xaviernesmea oryzae</name>
    <dbReference type="NCBI Taxonomy" id="464029"/>
    <lineage>
        <taxon>Bacteria</taxon>
        <taxon>Pseudomonadati</taxon>
        <taxon>Pseudomonadota</taxon>
        <taxon>Alphaproteobacteria</taxon>
        <taxon>Hyphomicrobiales</taxon>
        <taxon>Rhizobiaceae</taxon>
        <taxon>Rhizobium/Agrobacterium group</taxon>
        <taxon>Xaviernesmea</taxon>
    </lineage>
</organism>
<evidence type="ECO:0000313" key="2">
    <source>
        <dbReference type="Proteomes" id="UP000192903"/>
    </source>
</evidence>
<sequence length="94" mass="10681">MVSGLTYFDNDSSGARILDGAEKGRRMLSENDNRPRLIAMEEVCEVTSLSRAMINKLRTRGAFPKHVQLCERRIAFVRDEVEAWLDQRIAARAA</sequence>
<dbReference type="Gene3D" id="1.10.238.160">
    <property type="match status" value="1"/>
</dbReference>
<dbReference type="AlphaFoldDB" id="A0A1X7FK16"/>
<name>A0A1X7FK16_9HYPH</name>
<accession>A0A1X7FK16</accession>
<dbReference type="Pfam" id="PF05930">
    <property type="entry name" value="Phage_AlpA"/>
    <property type="match status" value="1"/>
</dbReference>
<dbReference type="InterPro" id="IPR010260">
    <property type="entry name" value="AlpA"/>
</dbReference>
<gene>
    <name evidence="1" type="ORF">SAMN02982989_3175</name>
</gene>
<reference evidence="2" key="1">
    <citation type="submission" date="2017-04" db="EMBL/GenBank/DDBJ databases">
        <authorList>
            <person name="Varghese N."/>
            <person name="Submissions S."/>
        </authorList>
    </citation>
    <scope>NUCLEOTIDE SEQUENCE [LARGE SCALE GENOMIC DNA]</scope>
    <source>
        <strain evidence="2">B4P</strain>
    </source>
</reference>
<dbReference type="Proteomes" id="UP000192903">
    <property type="component" value="Unassembled WGS sequence"/>
</dbReference>
<dbReference type="EMBL" id="FXAF01000006">
    <property type="protein sequence ID" value="SMF53110.1"/>
    <property type="molecule type" value="Genomic_DNA"/>
</dbReference>
<protein>
    <submittedName>
        <fullName evidence="1">Transcriptional regulator, AlpA family</fullName>
    </submittedName>
</protein>
<evidence type="ECO:0000313" key="1">
    <source>
        <dbReference type="EMBL" id="SMF53110.1"/>
    </source>
</evidence>
<dbReference type="STRING" id="464029.SAMN02982989_3175"/>